<protein>
    <submittedName>
        <fullName evidence="2">Uncharacterized protein</fullName>
    </submittedName>
</protein>
<evidence type="ECO:0000256" key="1">
    <source>
        <dbReference type="SAM" id="Phobius"/>
    </source>
</evidence>
<keyword evidence="3" id="KW-1185">Reference proteome</keyword>
<dbReference type="EMBL" id="JABWDY010039411">
    <property type="protein sequence ID" value="KAF5178928.1"/>
    <property type="molecule type" value="Genomic_DNA"/>
</dbReference>
<feature type="non-terminal residue" evidence="2">
    <location>
        <position position="1"/>
    </location>
</feature>
<proteinExistence type="predicted"/>
<evidence type="ECO:0000313" key="3">
    <source>
        <dbReference type="Proteomes" id="UP000554482"/>
    </source>
</evidence>
<dbReference type="Proteomes" id="UP000554482">
    <property type="component" value="Unassembled WGS sequence"/>
</dbReference>
<accession>A0A7J6V2L0</accession>
<evidence type="ECO:0000313" key="2">
    <source>
        <dbReference type="EMBL" id="KAF5178928.1"/>
    </source>
</evidence>
<sequence length="85" mass="9807">ICHSLIYLVIFIATRVAYFIVTWLWICPSKLGHRGQHFVESMAKLTGDKSNHENSKSVLNEDDMEKQNYEDFNLILGKDCVPYGD</sequence>
<keyword evidence="1" id="KW-0472">Membrane</keyword>
<comment type="caution">
    <text evidence="2">The sequence shown here is derived from an EMBL/GenBank/DDBJ whole genome shotgun (WGS) entry which is preliminary data.</text>
</comment>
<name>A0A7J6V2L0_THATH</name>
<gene>
    <name evidence="2" type="ORF">FRX31_031485</name>
</gene>
<dbReference type="AlphaFoldDB" id="A0A7J6V2L0"/>
<feature type="transmembrane region" description="Helical" evidence="1">
    <location>
        <begin position="6"/>
        <end position="26"/>
    </location>
</feature>
<reference evidence="2 3" key="1">
    <citation type="submission" date="2020-06" db="EMBL/GenBank/DDBJ databases">
        <title>Transcriptomic and genomic resources for Thalictrum thalictroides and T. hernandezii: Facilitating candidate gene discovery in an emerging model plant lineage.</title>
        <authorList>
            <person name="Arias T."/>
            <person name="Riano-Pachon D.M."/>
            <person name="Di Stilio V.S."/>
        </authorList>
    </citation>
    <scope>NUCLEOTIDE SEQUENCE [LARGE SCALE GENOMIC DNA]</scope>
    <source>
        <strain evidence="3">cv. WT478/WT964</strain>
        <tissue evidence="2">Leaves</tissue>
    </source>
</reference>
<keyword evidence="1" id="KW-0812">Transmembrane</keyword>
<keyword evidence="1" id="KW-1133">Transmembrane helix</keyword>
<organism evidence="2 3">
    <name type="scientific">Thalictrum thalictroides</name>
    <name type="common">Rue-anemone</name>
    <name type="synonym">Anemone thalictroides</name>
    <dbReference type="NCBI Taxonomy" id="46969"/>
    <lineage>
        <taxon>Eukaryota</taxon>
        <taxon>Viridiplantae</taxon>
        <taxon>Streptophyta</taxon>
        <taxon>Embryophyta</taxon>
        <taxon>Tracheophyta</taxon>
        <taxon>Spermatophyta</taxon>
        <taxon>Magnoliopsida</taxon>
        <taxon>Ranunculales</taxon>
        <taxon>Ranunculaceae</taxon>
        <taxon>Thalictroideae</taxon>
        <taxon>Thalictrum</taxon>
    </lineage>
</organism>